<keyword evidence="2 5" id="KW-0812">Transmembrane</keyword>
<evidence type="ECO:0000313" key="6">
    <source>
        <dbReference type="EMBL" id="CAF4433667.1"/>
    </source>
</evidence>
<evidence type="ECO:0000256" key="5">
    <source>
        <dbReference type="RuleBase" id="RU361148"/>
    </source>
</evidence>
<evidence type="ECO:0000256" key="3">
    <source>
        <dbReference type="ARBA" id="ARBA00022989"/>
    </source>
</evidence>
<keyword evidence="5" id="KW-0378">Hydrolase</keyword>
<dbReference type="InterPro" id="IPR001108">
    <property type="entry name" value="Peptidase_A22A"/>
</dbReference>
<evidence type="ECO:0000313" key="7">
    <source>
        <dbReference type="Proteomes" id="UP000682733"/>
    </source>
</evidence>
<dbReference type="PANTHER" id="PTHR10202:SF13">
    <property type="entry name" value="PRESENILIN HOMOLOG"/>
    <property type="match status" value="1"/>
</dbReference>
<organism evidence="6 7">
    <name type="scientific">Didymodactylos carnosus</name>
    <dbReference type="NCBI Taxonomy" id="1234261"/>
    <lineage>
        <taxon>Eukaryota</taxon>
        <taxon>Metazoa</taxon>
        <taxon>Spiralia</taxon>
        <taxon>Gnathifera</taxon>
        <taxon>Rotifera</taxon>
        <taxon>Eurotatoria</taxon>
        <taxon>Bdelloidea</taxon>
        <taxon>Philodinida</taxon>
        <taxon>Philodinidae</taxon>
        <taxon>Didymodactylos</taxon>
    </lineage>
</organism>
<gene>
    <name evidence="6" type="ORF">TMI583_LOCUS45034</name>
</gene>
<feature type="transmembrane region" description="Helical" evidence="5">
    <location>
        <begin position="64"/>
        <end position="80"/>
    </location>
</feature>
<dbReference type="EMBL" id="CAJOBA010079283">
    <property type="protein sequence ID" value="CAF4433667.1"/>
    <property type="molecule type" value="Genomic_DNA"/>
</dbReference>
<comment type="caution">
    <text evidence="6">The sequence shown here is derived from an EMBL/GenBank/DDBJ whole genome shotgun (WGS) entry which is preliminary data.</text>
</comment>
<comment type="domain">
    <text evidence="5">The PAL motif is required for normal active site conformation.</text>
</comment>
<comment type="similarity">
    <text evidence="5">Belongs to the peptidase A22A family.</text>
</comment>
<evidence type="ECO:0000256" key="1">
    <source>
        <dbReference type="ARBA" id="ARBA00004127"/>
    </source>
</evidence>
<keyword evidence="3 5" id="KW-1133">Transmembrane helix</keyword>
<dbReference type="PANTHER" id="PTHR10202">
    <property type="entry name" value="PRESENILIN"/>
    <property type="match status" value="1"/>
</dbReference>
<comment type="subcellular location">
    <subcellularLocation>
        <location evidence="1">Endomembrane system</location>
        <topology evidence="1">Multi-pass membrane protein</topology>
    </subcellularLocation>
    <subcellularLocation>
        <location evidence="5">Endoplasmic reticulum membrane</location>
        <topology evidence="5">Multi-pass membrane protein</topology>
    </subcellularLocation>
    <subcellularLocation>
        <location evidence="5">Golgi apparatus membrane</location>
        <topology evidence="5">Multi-pass membrane protein</topology>
    </subcellularLocation>
</comment>
<feature type="transmembrane region" description="Helical" evidence="5">
    <location>
        <begin position="12"/>
        <end position="30"/>
    </location>
</feature>
<dbReference type="GO" id="GO:0070765">
    <property type="term" value="C:gamma-secretase complex"/>
    <property type="evidence" value="ECO:0007669"/>
    <property type="project" value="TreeGrafter"/>
</dbReference>
<keyword evidence="4 5" id="KW-0472">Membrane</keyword>
<evidence type="ECO:0000256" key="2">
    <source>
        <dbReference type="ARBA" id="ARBA00022692"/>
    </source>
</evidence>
<dbReference type="AlphaFoldDB" id="A0A8S2W677"/>
<sequence length="208" mass="23479">SISASLNRPIDMITICFLTWNIGVMGMYSIHWKGPLRIQQAYLILMSALLALVFYKFLPEWTGWLILGVISVWDLLAVLCPKGPLRILVETAQERGEPIFPALIYSSTMVYMVTAVDPPREEFATINTNSIANTSNSNADETNENGGFVNAAIRQQQPRRQLIPRADVPQEDVRREEPRYIVEPAATPHIEDDDDEESTLKCMIMVIN</sequence>
<dbReference type="GO" id="GO:0006509">
    <property type="term" value="P:membrane protein ectodomain proteolysis"/>
    <property type="evidence" value="ECO:0007669"/>
    <property type="project" value="TreeGrafter"/>
</dbReference>
<dbReference type="InterPro" id="IPR006639">
    <property type="entry name" value="Preselin/SPP"/>
</dbReference>
<accession>A0A8S2W677</accession>
<dbReference type="GO" id="GO:0007219">
    <property type="term" value="P:Notch signaling pathway"/>
    <property type="evidence" value="ECO:0007669"/>
    <property type="project" value="UniProtKB-KW"/>
</dbReference>
<dbReference type="Proteomes" id="UP000682733">
    <property type="component" value="Unassembled WGS sequence"/>
</dbReference>
<keyword evidence="5" id="KW-0256">Endoplasmic reticulum</keyword>
<dbReference type="EC" id="3.4.23.-" evidence="5"/>
<reference evidence="6" key="1">
    <citation type="submission" date="2021-02" db="EMBL/GenBank/DDBJ databases">
        <authorList>
            <person name="Nowell W R."/>
        </authorList>
    </citation>
    <scope>NUCLEOTIDE SEQUENCE</scope>
</reference>
<dbReference type="PRINTS" id="PR01072">
    <property type="entry name" value="PRESENILIN"/>
</dbReference>
<name>A0A8S2W677_9BILA</name>
<comment type="function">
    <text evidence="5">Probable subunit of the gamma-secretase complex, an endoprotease complex that catalyzes the intramembrane cleavage of integral membrane proteins such as Notch receptors.</text>
</comment>
<dbReference type="GO" id="GO:0000139">
    <property type="term" value="C:Golgi membrane"/>
    <property type="evidence" value="ECO:0007669"/>
    <property type="project" value="UniProtKB-SubCell"/>
</dbReference>
<feature type="transmembrane region" description="Helical" evidence="5">
    <location>
        <begin position="42"/>
        <end position="58"/>
    </location>
</feature>
<dbReference type="GO" id="GO:0016485">
    <property type="term" value="P:protein processing"/>
    <property type="evidence" value="ECO:0007669"/>
    <property type="project" value="InterPro"/>
</dbReference>
<dbReference type="Pfam" id="PF01080">
    <property type="entry name" value="Presenilin"/>
    <property type="match status" value="1"/>
</dbReference>
<dbReference type="GO" id="GO:0034205">
    <property type="term" value="P:amyloid-beta formation"/>
    <property type="evidence" value="ECO:0007669"/>
    <property type="project" value="TreeGrafter"/>
</dbReference>
<dbReference type="GO" id="GO:0005789">
    <property type="term" value="C:endoplasmic reticulum membrane"/>
    <property type="evidence" value="ECO:0007669"/>
    <property type="project" value="UniProtKB-SubCell"/>
</dbReference>
<protein>
    <recommendedName>
        <fullName evidence="5">Presenilin</fullName>
        <ecNumber evidence="5">3.4.23.-</ecNumber>
    </recommendedName>
</protein>
<keyword evidence="5" id="KW-0645">Protease</keyword>
<proteinExistence type="inferred from homology"/>
<keyword evidence="5" id="KW-0333">Golgi apparatus</keyword>
<feature type="non-terminal residue" evidence="6">
    <location>
        <position position="1"/>
    </location>
</feature>
<dbReference type="GO" id="GO:0042500">
    <property type="term" value="F:aspartic endopeptidase activity, intramembrane cleaving"/>
    <property type="evidence" value="ECO:0007669"/>
    <property type="project" value="InterPro"/>
</dbReference>
<evidence type="ECO:0000256" key="4">
    <source>
        <dbReference type="ARBA" id="ARBA00023136"/>
    </source>
</evidence>
<dbReference type="SMART" id="SM00730">
    <property type="entry name" value="PSN"/>
    <property type="match status" value="1"/>
</dbReference>
<keyword evidence="5" id="KW-0914">Notch signaling pathway</keyword>
<comment type="subunit">
    <text evidence="5">Homodimer.</text>
</comment>
<dbReference type="GO" id="GO:0055074">
    <property type="term" value="P:calcium ion homeostasis"/>
    <property type="evidence" value="ECO:0007669"/>
    <property type="project" value="TreeGrafter"/>
</dbReference>